<dbReference type="AlphaFoldDB" id="A0A2C6ASU1"/>
<accession>A0A2C6ASU1</accession>
<protein>
    <submittedName>
        <fullName evidence="1">Uncharacterized protein</fullName>
    </submittedName>
</protein>
<evidence type="ECO:0000313" key="2">
    <source>
        <dbReference type="Proteomes" id="UP000223525"/>
    </source>
</evidence>
<dbReference type="EMBL" id="NIRK01000016">
    <property type="protein sequence ID" value="PHH95082.1"/>
    <property type="molecule type" value="Genomic_DNA"/>
</dbReference>
<name>A0A2C6ASU1_FUSNP</name>
<organism evidence="1 2">
    <name type="scientific">Fusobacterium nucleatum subsp. polymorphum</name>
    <name type="common">Fusobacterium polymorphum</name>
    <dbReference type="NCBI Taxonomy" id="76857"/>
    <lineage>
        <taxon>Bacteria</taxon>
        <taxon>Fusobacteriati</taxon>
        <taxon>Fusobacteriota</taxon>
        <taxon>Fusobacteriia</taxon>
        <taxon>Fusobacteriales</taxon>
        <taxon>Fusobacteriaceae</taxon>
        <taxon>Fusobacterium</taxon>
    </lineage>
</organism>
<comment type="caution">
    <text evidence="1">The sequence shown here is derived from an EMBL/GenBank/DDBJ whole genome shotgun (WGS) entry which is preliminary data.</text>
</comment>
<proteinExistence type="predicted"/>
<gene>
    <name evidence="1" type="ORF">CA836_12830</name>
</gene>
<evidence type="ECO:0000313" key="1">
    <source>
        <dbReference type="EMBL" id="PHH95082.1"/>
    </source>
</evidence>
<sequence length="103" mass="11803">MPNSISVNYSHTNEERKYVDEPTTFIIGDGSNLKVGKVENTAVKAVYVDETLKNISDKFKDDKTIPDVTIKYKDGTFKLIEVQSKTDTEKDLRNKLKNIQNKY</sequence>
<reference evidence="1 2" key="1">
    <citation type="submission" date="2017-06" db="EMBL/GenBank/DDBJ databases">
        <title>Draft genome sequence of Fusobacterium nucleatum subsp. polymorphum KCOM 1248 (=ChDC F113).</title>
        <authorList>
            <person name="Kook J.-K."/>
            <person name="Park S.-N."/>
            <person name="Lim Y.K."/>
            <person name="Roh H."/>
        </authorList>
    </citation>
    <scope>NUCLEOTIDE SEQUENCE [LARGE SCALE GENOMIC DNA]</scope>
    <source>
        <strain evidence="2">KCOM 1248 (ChDC F113)</strain>
    </source>
</reference>
<feature type="non-terminal residue" evidence="1">
    <location>
        <position position="103"/>
    </location>
</feature>
<dbReference type="Proteomes" id="UP000223525">
    <property type="component" value="Unassembled WGS sequence"/>
</dbReference>